<evidence type="ECO:0000256" key="1">
    <source>
        <dbReference type="SAM" id="MobiDB-lite"/>
    </source>
</evidence>
<evidence type="ECO:0000313" key="4">
    <source>
        <dbReference type="Proteomes" id="UP000295511"/>
    </source>
</evidence>
<organism evidence="3 4">
    <name type="scientific">Arthrobacter terricola</name>
    <dbReference type="NCBI Taxonomy" id="2547396"/>
    <lineage>
        <taxon>Bacteria</taxon>
        <taxon>Bacillati</taxon>
        <taxon>Actinomycetota</taxon>
        <taxon>Actinomycetes</taxon>
        <taxon>Micrococcales</taxon>
        <taxon>Micrococcaceae</taxon>
        <taxon>Arthrobacter</taxon>
    </lineage>
</organism>
<comment type="caution">
    <text evidence="3">The sequence shown here is derived from an EMBL/GenBank/DDBJ whole genome shotgun (WGS) entry which is preliminary data.</text>
</comment>
<feature type="signal peptide" evidence="2">
    <location>
        <begin position="1"/>
        <end position="37"/>
    </location>
</feature>
<sequence length="307" mass="29956">MEAMRSKRRILHVLRSVLLAGAGAVVWMALSSTAASADSGTANNHSIVDGVDSAITNVVGVAPAIVSQVVSAPAQAAHAPVVPPAVVIGQLPPAVDHLVANMPVLNKVVPGGAVSSVTAPVVEPAGTLLQGVTGPAIDAVTPLVDSLPKLPDAIPETQVTVPGVGAPFVLPPVGLPAEAGDEGPAAAVPADTTPLAGESADTPPMGFAGRVGPSGLLGAQWPASAPASSYGETSAPLAPSDEKFPAGTPGSAAGSSSAVLTGNSSGAAAAWLPNMSLFHPLAGILESTAATYHLPTPVSFDPGSSPD</sequence>
<evidence type="ECO:0000256" key="2">
    <source>
        <dbReference type="SAM" id="SignalP"/>
    </source>
</evidence>
<feature type="region of interest" description="Disordered" evidence="1">
    <location>
        <begin position="222"/>
        <end position="259"/>
    </location>
</feature>
<dbReference type="AlphaFoldDB" id="A0A4R5KL24"/>
<feature type="region of interest" description="Disordered" evidence="1">
    <location>
        <begin position="176"/>
        <end position="200"/>
    </location>
</feature>
<protein>
    <submittedName>
        <fullName evidence="3">Uncharacterized protein</fullName>
    </submittedName>
</protein>
<feature type="compositionally biased region" description="Low complexity" evidence="1">
    <location>
        <begin position="245"/>
        <end position="258"/>
    </location>
</feature>
<evidence type="ECO:0000313" key="3">
    <source>
        <dbReference type="EMBL" id="TDF95247.1"/>
    </source>
</evidence>
<feature type="compositionally biased region" description="Low complexity" evidence="1">
    <location>
        <begin position="182"/>
        <end position="191"/>
    </location>
</feature>
<keyword evidence="4" id="KW-1185">Reference proteome</keyword>
<accession>A0A4R5KL24</accession>
<dbReference type="RefSeq" id="WP_133204480.1">
    <property type="nucleotide sequence ID" value="NZ_SMRU01000013.1"/>
</dbReference>
<dbReference type="OrthoDB" id="4942350at2"/>
<dbReference type="Proteomes" id="UP000295511">
    <property type="component" value="Unassembled WGS sequence"/>
</dbReference>
<gene>
    <name evidence="3" type="ORF">E1809_12065</name>
</gene>
<name>A0A4R5KL24_9MICC</name>
<feature type="chain" id="PRO_5020613543" evidence="2">
    <location>
        <begin position="38"/>
        <end position="307"/>
    </location>
</feature>
<dbReference type="EMBL" id="SMRU01000013">
    <property type="protein sequence ID" value="TDF95247.1"/>
    <property type="molecule type" value="Genomic_DNA"/>
</dbReference>
<keyword evidence="2" id="KW-0732">Signal</keyword>
<reference evidence="3 4" key="1">
    <citation type="submission" date="2019-03" db="EMBL/GenBank/DDBJ databases">
        <title>Whole genome sequence of Arthrobacter sp JH1-1.</title>
        <authorList>
            <person name="Trinh H.N."/>
        </authorList>
    </citation>
    <scope>NUCLEOTIDE SEQUENCE [LARGE SCALE GENOMIC DNA]</scope>
    <source>
        <strain evidence="3 4">JH1-1</strain>
    </source>
</reference>
<proteinExistence type="predicted"/>